<keyword evidence="1" id="KW-0175">Coiled coil</keyword>
<dbReference type="InterPro" id="IPR037883">
    <property type="entry name" value="Knr4/Smi1-like_sf"/>
</dbReference>
<protein>
    <recommendedName>
        <fullName evidence="4">Knr4/Smi1-like domain-containing protein</fullName>
    </recommendedName>
</protein>
<comment type="caution">
    <text evidence="2">The sequence shown here is derived from an EMBL/GenBank/DDBJ whole genome shotgun (WGS) entry which is preliminary data.</text>
</comment>
<accession>A0ABR3R0X9</accession>
<evidence type="ECO:0008006" key="4">
    <source>
        <dbReference type="Google" id="ProtNLM"/>
    </source>
</evidence>
<organism evidence="2 3">
    <name type="scientific">Paraconiothyrium brasiliense</name>
    <dbReference type="NCBI Taxonomy" id="300254"/>
    <lineage>
        <taxon>Eukaryota</taxon>
        <taxon>Fungi</taxon>
        <taxon>Dikarya</taxon>
        <taxon>Ascomycota</taxon>
        <taxon>Pezizomycotina</taxon>
        <taxon>Dothideomycetes</taxon>
        <taxon>Pleosporomycetidae</taxon>
        <taxon>Pleosporales</taxon>
        <taxon>Massarineae</taxon>
        <taxon>Didymosphaeriaceae</taxon>
        <taxon>Paraconiothyrium</taxon>
    </lineage>
</organism>
<proteinExistence type="predicted"/>
<evidence type="ECO:0000313" key="2">
    <source>
        <dbReference type="EMBL" id="KAL1598058.1"/>
    </source>
</evidence>
<dbReference type="Gene3D" id="3.40.1580.10">
    <property type="entry name" value="SMI1/KNR4-like"/>
    <property type="match status" value="1"/>
</dbReference>
<keyword evidence="3" id="KW-1185">Reference proteome</keyword>
<reference evidence="2 3" key="1">
    <citation type="submission" date="2024-02" db="EMBL/GenBank/DDBJ databases">
        <title>De novo assembly and annotation of 12 fungi associated with fruit tree decline syndrome in Ontario, Canada.</title>
        <authorList>
            <person name="Sulman M."/>
            <person name="Ellouze W."/>
            <person name="Ilyukhin E."/>
        </authorList>
    </citation>
    <scope>NUCLEOTIDE SEQUENCE [LARGE SCALE GENOMIC DNA]</scope>
    <source>
        <strain evidence="2 3">M42-189</strain>
    </source>
</reference>
<gene>
    <name evidence="2" type="ORF">SLS60_008546</name>
</gene>
<feature type="coiled-coil region" evidence="1">
    <location>
        <begin position="231"/>
        <end position="258"/>
    </location>
</feature>
<dbReference type="Proteomes" id="UP001521785">
    <property type="component" value="Unassembled WGS sequence"/>
</dbReference>
<sequence length="465" mass="53373">MPPTPERDVDAPVPSALERLVFSEFSSEQILAERWTAGVRQTAAFLSVNLAMLGRVDMATRIQELLHNPTYIPKGMYDGAANFWPFLNFAWEAAQIQGPGMDDEEALQKIQNDEVSWVEKRCFGAPPNDKHQNEVENTLKRIFNEGIDKFDEDEVVATMTELSDMCAPGSFQGRAVRSRAIDYLMSKGRQQEAKAMMSKVTQAIQECAYRLYDEMPKLRYAWRLLVTGVLHDQLDIDNRELEEKAEQAIRTIEQRLRDGPSRPLALKPMEELANVVETKFGYKIRNPPANDEDIAGAEVQLDVSLPGDLKAFFRTSNGFARHDCYDDAIVINSIPALKWQPPLIQEYQLSLLTGFDAYKGPVIEPVALDRVIALSGPNRWDSEYVYLIEPHFVDEARTRLRDYYENQAQPWMRALMNKCVNDYFGGWNKLQQLDWGIMRFRKYDCVFVPNFRVFLEDLAVQPPRL</sequence>
<evidence type="ECO:0000313" key="3">
    <source>
        <dbReference type="Proteomes" id="UP001521785"/>
    </source>
</evidence>
<dbReference type="EMBL" id="JAKJXO020000012">
    <property type="protein sequence ID" value="KAL1598058.1"/>
    <property type="molecule type" value="Genomic_DNA"/>
</dbReference>
<dbReference type="SUPFAM" id="SSF160631">
    <property type="entry name" value="SMI1/KNR4-like"/>
    <property type="match status" value="1"/>
</dbReference>
<name>A0ABR3R0X9_9PLEO</name>
<evidence type="ECO:0000256" key="1">
    <source>
        <dbReference type="SAM" id="Coils"/>
    </source>
</evidence>